<organism evidence="1 2">
    <name type="scientific">Cupriavidus yeoncheonensis</name>
    <dbReference type="NCBI Taxonomy" id="1462994"/>
    <lineage>
        <taxon>Bacteria</taxon>
        <taxon>Pseudomonadati</taxon>
        <taxon>Pseudomonadota</taxon>
        <taxon>Betaproteobacteria</taxon>
        <taxon>Burkholderiales</taxon>
        <taxon>Burkholderiaceae</taxon>
        <taxon>Cupriavidus</taxon>
    </lineage>
</organism>
<evidence type="ECO:0008006" key="3">
    <source>
        <dbReference type="Google" id="ProtNLM"/>
    </source>
</evidence>
<comment type="caution">
    <text evidence="1">The sequence shown here is derived from an EMBL/GenBank/DDBJ whole genome shotgun (WGS) entry which is preliminary data.</text>
</comment>
<proteinExistence type="predicted"/>
<evidence type="ECO:0000313" key="2">
    <source>
        <dbReference type="Proteomes" id="UP000672934"/>
    </source>
</evidence>
<dbReference type="RefSeq" id="WP_211950281.1">
    <property type="nucleotide sequence ID" value="NZ_CAJPUY010000025.1"/>
</dbReference>
<gene>
    <name evidence="1" type="ORF">LMG31506_05439</name>
</gene>
<dbReference type="AlphaFoldDB" id="A0A916IZS3"/>
<accession>A0A916IZS3</accession>
<dbReference type="Proteomes" id="UP000672934">
    <property type="component" value="Unassembled WGS sequence"/>
</dbReference>
<keyword evidence="2" id="KW-1185">Reference proteome</keyword>
<dbReference type="EMBL" id="CAJPUY010000025">
    <property type="protein sequence ID" value="CAG2155529.1"/>
    <property type="molecule type" value="Genomic_DNA"/>
</dbReference>
<sequence length="61" mass="6899">MDTPIPICTNVKVINARTPQTEFLVGKTVMIAAYRNGQYAVVYWLEGKLYGPFRDGDFESI</sequence>
<reference evidence="1" key="1">
    <citation type="submission" date="2021-03" db="EMBL/GenBank/DDBJ databases">
        <authorList>
            <person name="Peeters C."/>
        </authorList>
    </citation>
    <scope>NUCLEOTIDE SEQUENCE</scope>
    <source>
        <strain evidence="1">LMG 31506</strain>
    </source>
</reference>
<protein>
    <recommendedName>
        <fullName evidence="3">DUF2158 domain-containing protein</fullName>
    </recommendedName>
</protein>
<name>A0A916IZS3_9BURK</name>
<evidence type="ECO:0000313" key="1">
    <source>
        <dbReference type="EMBL" id="CAG2155529.1"/>
    </source>
</evidence>